<sequence length="63" mass="7110">MTNPANELLTTDEAAQEMRSNVNTLAFWRATNRGPAWAKLGRRVVYRRGDIEAFIAGQFKAAR</sequence>
<feature type="domain" description="Helix-turn-helix" evidence="1">
    <location>
        <begin position="8"/>
        <end position="58"/>
    </location>
</feature>
<evidence type="ECO:0000259" key="1">
    <source>
        <dbReference type="Pfam" id="PF12728"/>
    </source>
</evidence>
<name>A0ABY5MBZ3_9ACTN</name>
<dbReference type="SUPFAM" id="SSF46955">
    <property type="entry name" value="Putative DNA-binding domain"/>
    <property type="match status" value="1"/>
</dbReference>
<evidence type="ECO:0000313" key="2">
    <source>
        <dbReference type="EMBL" id="UUP14972.1"/>
    </source>
</evidence>
<dbReference type="InterPro" id="IPR009061">
    <property type="entry name" value="DNA-bd_dom_put_sf"/>
</dbReference>
<proteinExistence type="predicted"/>
<dbReference type="EMBL" id="CP102173">
    <property type="protein sequence ID" value="UUP14972.1"/>
    <property type="molecule type" value="Genomic_DNA"/>
</dbReference>
<dbReference type="InterPro" id="IPR041657">
    <property type="entry name" value="HTH_17"/>
</dbReference>
<organism evidence="2 3">
    <name type="scientific">Aeromicrobium wangtongii</name>
    <dbReference type="NCBI Taxonomy" id="2969247"/>
    <lineage>
        <taxon>Bacteria</taxon>
        <taxon>Bacillati</taxon>
        <taxon>Actinomycetota</taxon>
        <taxon>Actinomycetes</taxon>
        <taxon>Propionibacteriales</taxon>
        <taxon>Nocardioidaceae</taxon>
        <taxon>Aeromicrobium</taxon>
    </lineage>
</organism>
<accession>A0ABY5MBZ3</accession>
<protein>
    <submittedName>
        <fullName evidence="2">Helix-turn-helix domain-containing protein</fullName>
    </submittedName>
</protein>
<dbReference type="Proteomes" id="UP001316184">
    <property type="component" value="Chromosome"/>
</dbReference>
<reference evidence="2 3" key="1">
    <citation type="submission" date="2022-08" db="EMBL/GenBank/DDBJ databases">
        <title>novel species in genus Aeromicrobium.</title>
        <authorList>
            <person name="Ye L."/>
        </authorList>
    </citation>
    <scope>NUCLEOTIDE SEQUENCE [LARGE SCALE GENOMIC DNA]</scope>
    <source>
        <strain evidence="3">zg-Y1379</strain>
    </source>
</reference>
<evidence type="ECO:0000313" key="3">
    <source>
        <dbReference type="Proteomes" id="UP001316184"/>
    </source>
</evidence>
<gene>
    <name evidence="2" type="ORF">NQV15_06585</name>
</gene>
<dbReference type="Pfam" id="PF12728">
    <property type="entry name" value="HTH_17"/>
    <property type="match status" value="1"/>
</dbReference>
<keyword evidence="3" id="KW-1185">Reference proteome</keyword>
<dbReference type="RefSeq" id="WP_232398987.1">
    <property type="nucleotide sequence ID" value="NZ_CP102173.1"/>
</dbReference>